<evidence type="ECO:0000313" key="3">
    <source>
        <dbReference type="Proteomes" id="UP001066276"/>
    </source>
</evidence>
<feature type="chain" id="PRO_5043384062" evidence="1">
    <location>
        <begin position="20"/>
        <end position="73"/>
    </location>
</feature>
<dbReference type="EMBL" id="JANPWB010000001">
    <property type="protein sequence ID" value="KAJ1212810.1"/>
    <property type="molecule type" value="Genomic_DNA"/>
</dbReference>
<dbReference type="AlphaFoldDB" id="A0AAV7WFK4"/>
<name>A0AAV7WFK4_PLEWA</name>
<keyword evidence="1" id="KW-0732">Signal</keyword>
<comment type="caution">
    <text evidence="2">The sequence shown here is derived from an EMBL/GenBank/DDBJ whole genome shotgun (WGS) entry which is preliminary data.</text>
</comment>
<keyword evidence="3" id="KW-1185">Reference proteome</keyword>
<feature type="signal peptide" evidence="1">
    <location>
        <begin position="1"/>
        <end position="19"/>
    </location>
</feature>
<evidence type="ECO:0000256" key="1">
    <source>
        <dbReference type="SAM" id="SignalP"/>
    </source>
</evidence>
<reference evidence="2" key="1">
    <citation type="journal article" date="2022" name="bioRxiv">
        <title>Sequencing and chromosome-scale assembly of the giantPleurodeles waltlgenome.</title>
        <authorList>
            <person name="Brown T."/>
            <person name="Elewa A."/>
            <person name="Iarovenko S."/>
            <person name="Subramanian E."/>
            <person name="Araus A.J."/>
            <person name="Petzold A."/>
            <person name="Susuki M."/>
            <person name="Suzuki K.-i.T."/>
            <person name="Hayashi T."/>
            <person name="Toyoda A."/>
            <person name="Oliveira C."/>
            <person name="Osipova E."/>
            <person name="Leigh N.D."/>
            <person name="Simon A."/>
            <person name="Yun M.H."/>
        </authorList>
    </citation>
    <scope>NUCLEOTIDE SEQUENCE</scope>
    <source>
        <strain evidence="2">20211129_DDA</strain>
        <tissue evidence="2">Liver</tissue>
    </source>
</reference>
<proteinExistence type="predicted"/>
<sequence>MSWLRRLLLVTAAWSVSWSVSKGAPSCVLNRTNQHVADKDGDVTIAGILPLHTLNAPNLQDFTQIDDAMECLL</sequence>
<organism evidence="2 3">
    <name type="scientific">Pleurodeles waltl</name>
    <name type="common">Iberian ribbed newt</name>
    <dbReference type="NCBI Taxonomy" id="8319"/>
    <lineage>
        <taxon>Eukaryota</taxon>
        <taxon>Metazoa</taxon>
        <taxon>Chordata</taxon>
        <taxon>Craniata</taxon>
        <taxon>Vertebrata</taxon>
        <taxon>Euteleostomi</taxon>
        <taxon>Amphibia</taxon>
        <taxon>Batrachia</taxon>
        <taxon>Caudata</taxon>
        <taxon>Salamandroidea</taxon>
        <taxon>Salamandridae</taxon>
        <taxon>Pleurodelinae</taxon>
        <taxon>Pleurodeles</taxon>
    </lineage>
</organism>
<protein>
    <submittedName>
        <fullName evidence="2">Uncharacterized protein</fullName>
    </submittedName>
</protein>
<accession>A0AAV7WFK4</accession>
<gene>
    <name evidence="2" type="ORF">NDU88_000454</name>
</gene>
<dbReference type="Proteomes" id="UP001066276">
    <property type="component" value="Chromosome 1_1"/>
</dbReference>
<evidence type="ECO:0000313" key="2">
    <source>
        <dbReference type="EMBL" id="KAJ1212810.1"/>
    </source>
</evidence>